<accession>A0A8H3L9Y3</accession>
<evidence type="ECO:0000313" key="4">
    <source>
        <dbReference type="EMBL" id="GES81722.1"/>
    </source>
</evidence>
<dbReference type="Gene3D" id="3.40.640.10">
    <property type="entry name" value="Type I PLP-dependent aspartate aminotransferase-like (Major domain)"/>
    <property type="match status" value="1"/>
</dbReference>
<comment type="caution">
    <text evidence="4">The sequence shown here is derived from an EMBL/GenBank/DDBJ whole genome shotgun (WGS) entry which is preliminary data.</text>
</comment>
<keyword evidence="4" id="KW-0456">Lyase</keyword>
<sequence length="102" mass="11656">MSQIFLEEEDGCARTKLLYDGTYIQFKVMLGSMSNSHKVIIQKNPLDLIDDKTKSIYLESMGNPKFNISDFEANYKAARYMRVPVVVHDAVGADKRLSYKTN</sequence>
<dbReference type="GO" id="GO:0019346">
    <property type="term" value="P:transsulfuration"/>
    <property type="evidence" value="ECO:0007669"/>
    <property type="project" value="InterPro"/>
</dbReference>
<reference evidence="4" key="1">
    <citation type="submission" date="2019-10" db="EMBL/GenBank/DDBJ databases">
        <title>Conservation and host-specific expression of non-tandemly repeated heterogenous ribosome RNA gene in arbuscular mycorrhizal fungi.</title>
        <authorList>
            <person name="Maeda T."/>
            <person name="Kobayashi Y."/>
            <person name="Nakagawa T."/>
            <person name="Ezawa T."/>
            <person name="Yamaguchi K."/>
            <person name="Bino T."/>
            <person name="Nishimoto Y."/>
            <person name="Shigenobu S."/>
            <person name="Kawaguchi M."/>
        </authorList>
    </citation>
    <scope>NUCLEOTIDE SEQUENCE</scope>
    <source>
        <strain evidence="4">HR1</strain>
    </source>
</reference>
<proteinExistence type="inferred from homology"/>
<dbReference type="InterPro" id="IPR000277">
    <property type="entry name" value="Cys/Met-Metab_PyrdxlP-dep_enz"/>
</dbReference>
<protein>
    <submittedName>
        <fullName evidence="4">O-acetylhomoserine (Thiol)-lyase</fullName>
    </submittedName>
</protein>
<evidence type="ECO:0000256" key="3">
    <source>
        <dbReference type="RuleBase" id="RU362118"/>
    </source>
</evidence>
<dbReference type="Pfam" id="PF01053">
    <property type="entry name" value="Cys_Met_Meta_PP"/>
    <property type="match status" value="1"/>
</dbReference>
<dbReference type="GO" id="GO:0030170">
    <property type="term" value="F:pyridoxal phosphate binding"/>
    <property type="evidence" value="ECO:0007669"/>
    <property type="project" value="InterPro"/>
</dbReference>
<keyword evidence="2 3" id="KW-0663">Pyridoxal phosphate</keyword>
<comment type="similarity">
    <text evidence="3">Belongs to the trans-sulfuration enzymes family.</text>
</comment>
<evidence type="ECO:0000256" key="2">
    <source>
        <dbReference type="ARBA" id="ARBA00022898"/>
    </source>
</evidence>
<comment type="cofactor">
    <cofactor evidence="1 3">
        <name>pyridoxal 5'-phosphate</name>
        <dbReference type="ChEBI" id="CHEBI:597326"/>
    </cofactor>
</comment>
<dbReference type="InterPro" id="IPR015424">
    <property type="entry name" value="PyrdxlP-dep_Trfase"/>
</dbReference>
<dbReference type="OrthoDB" id="3512640at2759"/>
<dbReference type="EMBL" id="BLAL01000058">
    <property type="protein sequence ID" value="GES81722.1"/>
    <property type="molecule type" value="Genomic_DNA"/>
</dbReference>
<dbReference type="InterPro" id="IPR015421">
    <property type="entry name" value="PyrdxlP-dep_Trfase_major"/>
</dbReference>
<dbReference type="SUPFAM" id="SSF53383">
    <property type="entry name" value="PLP-dependent transferases"/>
    <property type="match status" value="1"/>
</dbReference>
<dbReference type="AlphaFoldDB" id="A0A8H3L9Y3"/>
<dbReference type="Proteomes" id="UP000615446">
    <property type="component" value="Unassembled WGS sequence"/>
</dbReference>
<organism evidence="4 5">
    <name type="scientific">Rhizophagus clarus</name>
    <dbReference type="NCBI Taxonomy" id="94130"/>
    <lineage>
        <taxon>Eukaryota</taxon>
        <taxon>Fungi</taxon>
        <taxon>Fungi incertae sedis</taxon>
        <taxon>Mucoromycota</taxon>
        <taxon>Glomeromycotina</taxon>
        <taxon>Glomeromycetes</taxon>
        <taxon>Glomerales</taxon>
        <taxon>Glomeraceae</taxon>
        <taxon>Rhizophagus</taxon>
    </lineage>
</organism>
<name>A0A8H3L9Y3_9GLOM</name>
<gene>
    <name evidence="4" type="ORF">RCL2_000896600</name>
</gene>
<evidence type="ECO:0000313" key="5">
    <source>
        <dbReference type="Proteomes" id="UP000615446"/>
    </source>
</evidence>
<dbReference type="GO" id="GO:0016829">
    <property type="term" value="F:lyase activity"/>
    <property type="evidence" value="ECO:0007669"/>
    <property type="project" value="UniProtKB-KW"/>
</dbReference>
<evidence type="ECO:0000256" key="1">
    <source>
        <dbReference type="ARBA" id="ARBA00001933"/>
    </source>
</evidence>